<feature type="transmembrane region" description="Helical" evidence="1">
    <location>
        <begin position="86"/>
        <end position="111"/>
    </location>
</feature>
<evidence type="ECO:0000313" key="3">
    <source>
        <dbReference type="Proteomes" id="UP000178419"/>
    </source>
</evidence>
<protein>
    <submittedName>
        <fullName evidence="2">Uncharacterized protein</fullName>
    </submittedName>
</protein>
<keyword evidence="1" id="KW-0472">Membrane</keyword>
<organism evidence="2 3">
    <name type="scientific">Candidatus Woesebacteria bacterium RIFCSPHIGHO2_01_FULL_38_9</name>
    <dbReference type="NCBI Taxonomy" id="1802492"/>
    <lineage>
        <taxon>Bacteria</taxon>
        <taxon>Candidatus Woeseibacteriota</taxon>
    </lineage>
</organism>
<gene>
    <name evidence="2" type="ORF">A2714_00275</name>
</gene>
<feature type="transmembrane region" description="Helical" evidence="1">
    <location>
        <begin position="7"/>
        <end position="29"/>
    </location>
</feature>
<dbReference type="AlphaFoldDB" id="A0A1F7Y3Q5"/>
<evidence type="ECO:0000256" key="1">
    <source>
        <dbReference type="SAM" id="Phobius"/>
    </source>
</evidence>
<keyword evidence="1" id="KW-1133">Transmembrane helix</keyword>
<reference evidence="2 3" key="1">
    <citation type="journal article" date="2016" name="Nat. Commun.">
        <title>Thousands of microbial genomes shed light on interconnected biogeochemical processes in an aquifer system.</title>
        <authorList>
            <person name="Anantharaman K."/>
            <person name="Brown C.T."/>
            <person name="Hug L.A."/>
            <person name="Sharon I."/>
            <person name="Castelle C.J."/>
            <person name="Probst A.J."/>
            <person name="Thomas B.C."/>
            <person name="Singh A."/>
            <person name="Wilkins M.J."/>
            <person name="Karaoz U."/>
            <person name="Brodie E.L."/>
            <person name="Williams K.H."/>
            <person name="Hubbard S.S."/>
            <person name="Banfield J.F."/>
        </authorList>
    </citation>
    <scope>NUCLEOTIDE SEQUENCE [LARGE SCALE GENOMIC DNA]</scope>
</reference>
<keyword evidence="1" id="KW-0812">Transmembrane</keyword>
<proteinExistence type="predicted"/>
<name>A0A1F7Y3Q5_9BACT</name>
<accession>A0A1F7Y3Q5</accession>
<dbReference type="Proteomes" id="UP000178419">
    <property type="component" value="Unassembled WGS sequence"/>
</dbReference>
<sequence length="132" mass="14219">MGEKVLGYILIALGVIVMLLATFSVYQVFTNKSQPVNIFNLPGISIDMSDLVGSDLSPEEIAQLREQKSLKTDLISPEIINKPLNLIAHILFMGFILNVGFKVAALGVGLVRPINVKLGKVGEVSTTLTPKA</sequence>
<comment type="caution">
    <text evidence="2">The sequence shown here is derived from an EMBL/GenBank/DDBJ whole genome shotgun (WGS) entry which is preliminary data.</text>
</comment>
<dbReference type="EMBL" id="MGGE01000014">
    <property type="protein sequence ID" value="OGM21539.1"/>
    <property type="molecule type" value="Genomic_DNA"/>
</dbReference>
<evidence type="ECO:0000313" key="2">
    <source>
        <dbReference type="EMBL" id="OGM21539.1"/>
    </source>
</evidence>